<proteinExistence type="predicted"/>
<protein>
    <submittedName>
        <fullName evidence="3">Helix-turn-helix domain-containing protein</fullName>
    </submittedName>
</protein>
<evidence type="ECO:0000259" key="2">
    <source>
        <dbReference type="PROSITE" id="PS50943"/>
    </source>
</evidence>
<evidence type="ECO:0000313" key="3">
    <source>
        <dbReference type="EMBL" id="MCE5973034.1"/>
    </source>
</evidence>
<sequence>MSDDWYGAEHATFGDRLAGAREAAGMSVEQLAARLGVRHETLQSWEDDAADPRANRLQMLAGMLNVSLMWLLTGEGDGLDGPPEAMAEAGQERALVREIRAIRDVIEELDARLGRLERKLAAGELE</sequence>
<accession>A0ABS8YT44</accession>
<dbReference type="PROSITE" id="PS50943">
    <property type="entry name" value="HTH_CROC1"/>
    <property type="match status" value="1"/>
</dbReference>
<dbReference type="Pfam" id="PF01381">
    <property type="entry name" value="HTH_3"/>
    <property type="match status" value="1"/>
</dbReference>
<dbReference type="Proteomes" id="UP001521181">
    <property type="component" value="Unassembled WGS sequence"/>
</dbReference>
<gene>
    <name evidence="3" type="ORF">LZA78_06035</name>
</gene>
<dbReference type="SUPFAM" id="SSF47413">
    <property type="entry name" value="lambda repressor-like DNA-binding domains"/>
    <property type="match status" value="1"/>
</dbReference>
<keyword evidence="1" id="KW-0175">Coiled coil</keyword>
<evidence type="ECO:0000256" key="1">
    <source>
        <dbReference type="SAM" id="Coils"/>
    </source>
</evidence>
<dbReference type="SMART" id="SM00530">
    <property type="entry name" value="HTH_XRE"/>
    <property type="match status" value="1"/>
</dbReference>
<dbReference type="CDD" id="cd00093">
    <property type="entry name" value="HTH_XRE"/>
    <property type="match status" value="1"/>
</dbReference>
<reference evidence="3 4" key="1">
    <citation type="submission" date="2021-12" db="EMBL/GenBank/DDBJ databases">
        <title>Sinirhodobacter sp. WL0062 is a bacterium isolated from seawater.</title>
        <authorList>
            <person name="Wang L."/>
            <person name="He W."/>
            <person name="Zhang D.-F."/>
        </authorList>
    </citation>
    <scope>NUCLEOTIDE SEQUENCE [LARGE SCALE GENOMIC DNA]</scope>
    <source>
        <strain evidence="3 4">WL0062</strain>
    </source>
</reference>
<organism evidence="3 4">
    <name type="scientific">Rhodobacter flavimaris</name>
    <dbReference type="NCBI Taxonomy" id="2907145"/>
    <lineage>
        <taxon>Bacteria</taxon>
        <taxon>Pseudomonadati</taxon>
        <taxon>Pseudomonadota</taxon>
        <taxon>Alphaproteobacteria</taxon>
        <taxon>Rhodobacterales</taxon>
        <taxon>Rhodobacter group</taxon>
        <taxon>Rhodobacter</taxon>
    </lineage>
</organism>
<feature type="domain" description="HTH cro/C1-type" evidence="2">
    <location>
        <begin position="17"/>
        <end position="71"/>
    </location>
</feature>
<feature type="coiled-coil region" evidence="1">
    <location>
        <begin position="99"/>
        <end position="126"/>
    </location>
</feature>
<dbReference type="Gene3D" id="1.10.260.40">
    <property type="entry name" value="lambda repressor-like DNA-binding domains"/>
    <property type="match status" value="1"/>
</dbReference>
<dbReference type="InterPro" id="IPR010982">
    <property type="entry name" value="Lambda_DNA-bd_dom_sf"/>
</dbReference>
<dbReference type="InterPro" id="IPR001387">
    <property type="entry name" value="Cro/C1-type_HTH"/>
</dbReference>
<evidence type="ECO:0000313" key="4">
    <source>
        <dbReference type="Proteomes" id="UP001521181"/>
    </source>
</evidence>
<keyword evidence="4" id="KW-1185">Reference proteome</keyword>
<dbReference type="RefSeq" id="WP_233676028.1">
    <property type="nucleotide sequence ID" value="NZ_JAJUOS010000003.1"/>
</dbReference>
<name>A0ABS8YT44_9RHOB</name>
<comment type="caution">
    <text evidence="3">The sequence shown here is derived from an EMBL/GenBank/DDBJ whole genome shotgun (WGS) entry which is preliminary data.</text>
</comment>
<dbReference type="EMBL" id="JAJUOS010000003">
    <property type="protein sequence ID" value="MCE5973034.1"/>
    <property type="molecule type" value="Genomic_DNA"/>
</dbReference>